<evidence type="ECO:0008006" key="5">
    <source>
        <dbReference type="Google" id="ProtNLM"/>
    </source>
</evidence>
<comment type="caution">
    <text evidence="3">The sequence shown here is derived from an EMBL/GenBank/DDBJ whole genome shotgun (WGS) entry which is preliminary data.</text>
</comment>
<evidence type="ECO:0000256" key="1">
    <source>
        <dbReference type="SAM" id="MobiDB-lite"/>
    </source>
</evidence>
<feature type="signal peptide" evidence="2">
    <location>
        <begin position="1"/>
        <end position="25"/>
    </location>
</feature>
<reference evidence="4" key="1">
    <citation type="submission" date="2018-09" db="EMBL/GenBank/DDBJ databases">
        <authorList>
            <person name="Zhu H."/>
        </authorList>
    </citation>
    <scope>NUCLEOTIDE SEQUENCE [LARGE SCALE GENOMIC DNA]</scope>
    <source>
        <strain evidence="4">K1R23-30</strain>
    </source>
</reference>
<feature type="chain" id="PRO_5017337561" description="PsiF repeat-containing protein" evidence="2">
    <location>
        <begin position="26"/>
        <end position="100"/>
    </location>
</feature>
<keyword evidence="2" id="KW-0732">Signal</keyword>
<feature type="region of interest" description="Disordered" evidence="1">
    <location>
        <begin position="33"/>
        <end position="54"/>
    </location>
</feature>
<accession>A0A3A3FUZ4</accession>
<dbReference type="EMBL" id="QYUO01000001">
    <property type="protein sequence ID" value="RJF99154.1"/>
    <property type="molecule type" value="Genomic_DNA"/>
</dbReference>
<evidence type="ECO:0000313" key="3">
    <source>
        <dbReference type="EMBL" id="RJF99154.1"/>
    </source>
</evidence>
<gene>
    <name evidence="3" type="ORF">D3871_11990</name>
</gene>
<feature type="compositionally biased region" description="Basic and acidic residues" evidence="1">
    <location>
        <begin position="33"/>
        <end position="43"/>
    </location>
</feature>
<evidence type="ECO:0000256" key="2">
    <source>
        <dbReference type="SAM" id="SignalP"/>
    </source>
</evidence>
<dbReference type="OrthoDB" id="8724424at2"/>
<dbReference type="RefSeq" id="WP_119769097.1">
    <property type="nucleotide sequence ID" value="NZ_QYUO01000001.1"/>
</dbReference>
<keyword evidence="4" id="KW-1185">Reference proteome</keyword>
<name>A0A3A3FUZ4_9BURK</name>
<proteinExistence type="predicted"/>
<dbReference type="Proteomes" id="UP000265955">
    <property type="component" value="Unassembled WGS sequence"/>
</dbReference>
<organism evidence="3 4">
    <name type="scientific">Noviherbaspirillum saxi</name>
    <dbReference type="NCBI Taxonomy" id="2320863"/>
    <lineage>
        <taxon>Bacteria</taxon>
        <taxon>Pseudomonadati</taxon>
        <taxon>Pseudomonadota</taxon>
        <taxon>Betaproteobacteria</taxon>
        <taxon>Burkholderiales</taxon>
        <taxon>Oxalobacteraceae</taxon>
        <taxon>Noviherbaspirillum</taxon>
    </lineage>
</organism>
<evidence type="ECO:0000313" key="4">
    <source>
        <dbReference type="Proteomes" id="UP000265955"/>
    </source>
</evidence>
<sequence length="100" mass="11025">MPTFRKYAATMLFATAGISTHAVHAAQDAMSRAEARQTVEDRTPQAQFQTSKREANAAYQEALAECKKMRGTDRNKCMSEAKTNLQNDLAEARKALTSGQ</sequence>
<dbReference type="AlphaFoldDB" id="A0A3A3FUZ4"/>
<protein>
    <recommendedName>
        <fullName evidence="5">PsiF repeat-containing protein</fullName>
    </recommendedName>
</protein>